<dbReference type="HOGENOM" id="CLU_2865336_0_0_6"/>
<protein>
    <submittedName>
        <fullName evidence="1">Uncharacterized protein</fullName>
    </submittedName>
</protein>
<dbReference type="KEGG" id="spe:Spro_0392"/>
<proteinExistence type="predicted"/>
<name>A8G8R0_SERP5</name>
<dbReference type="AlphaFoldDB" id="A8G8R0"/>
<accession>A8G8R0</accession>
<organism evidence="1">
    <name type="scientific">Serratia proteamaculans (strain 568)</name>
    <dbReference type="NCBI Taxonomy" id="399741"/>
    <lineage>
        <taxon>Bacteria</taxon>
        <taxon>Pseudomonadati</taxon>
        <taxon>Pseudomonadota</taxon>
        <taxon>Gammaproteobacteria</taxon>
        <taxon>Enterobacterales</taxon>
        <taxon>Yersiniaceae</taxon>
        <taxon>Serratia</taxon>
    </lineage>
</organism>
<dbReference type="EMBL" id="CP000826">
    <property type="protein sequence ID" value="ABV39500.1"/>
    <property type="molecule type" value="Genomic_DNA"/>
</dbReference>
<gene>
    <name evidence="1" type="ordered locus">Spro_0392</name>
</gene>
<sequence length="64" mass="7271">MCCPEHSFIDSQFILGTPHTLDIPSRLFEVDKNALQKQCILCQSGQAYSDTRVGKKLFSLVFHK</sequence>
<evidence type="ECO:0000313" key="1">
    <source>
        <dbReference type="EMBL" id="ABV39500.1"/>
    </source>
</evidence>
<reference evidence="1" key="1">
    <citation type="submission" date="2007-09" db="EMBL/GenBank/DDBJ databases">
        <title>Complete sequence of chromosome of Serratia proteamaculans 568.</title>
        <authorList>
            <consortium name="US DOE Joint Genome Institute"/>
            <person name="Copeland A."/>
            <person name="Lucas S."/>
            <person name="Lapidus A."/>
            <person name="Barry K."/>
            <person name="Glavina del Rio T."/>
            <person name="Dalin E."/>
            <person name="Tice H."/>
            <person name="Pitluck S."/>
            <person name="Chain P."/>
            <person name="Malfatti S."/>
            <person name="Shin M."/>
            <person name="Vergez L."/>
            <person name="Schmutz J."/>
            <person name="Larimer F."/>
            <person name="Land M."/>
            <person name="Hauser L."/>
            <person name="Kyrpides N."/>
            <person name="Kim E."/>
            <person name="Taghavi S."/>
            <person name="Newman L."/>
            <person name="Vangronsveld J."/>
            <person name="van der Lelie D."/>
            <person name="Richardson P."/>
        </authorList>
    </citation>
    <scope>NUCLEOTIDE SEQUENCE [LARGE SCALE GENOMIC DNA]</scope>
    <source>
        <strain evidence="1">568</strain>
    </source>
</reference>